<dbReference type="EMBL" id="KK115356">
    <property type="protein sequence ID" value="KFM64908.1"/>
    <property type="molecule type" value="Genomic_DNA"/>
</dbReference>
<dbReference type="OMA" id="ITFRSEC"/>
<dbReference type="InterPro" id="IPR036390">
    <property type="entry name" value="WH_DNA-bd_sf"/>
</dbReference>
<dbReference type="GO" id="GO:0005634">
    <property type="term" value="C:nucleus"/>
    <property type="evidence" value="ECO:0007669"/>
    <property type="project" value="UniProtKB-SubCell"/>
</dbReference>
<evidence type="ECO:0000313" key="8">
    <source>
        <dbReference type="Proteomes" id="UP000054359"/>
    </source>
</evidence>
<dbReference type="InterPro" id="IPR001766">
    <property type="entry name" value="Fork_head_dom"/>
</dbReference>
<dbReference type="PRINTS" id="PR00053">
    <property type="entry name" value="FORKHEAD"/>
</dbReference>
<keyword evidence="2 5" id="KW-0238">DNA-binding</keyword>
<dbReference type="AlphaFoldDB" id="A0A087TIG9"/>
<sequence>MGDLDRSLTSMDWLPRLNVRGSLNGSDTPDGSVVSCESSRNCRQKDGKPPYSYATLISYAINSSPSKKMTLNEIYNWICSNFPYYREAGDGW</sequence>
<evidence type="ECO:0000256" key="1">
    <source>
        <dbReference type="ARBA" id="ARBA00023015"/>
    </source>
</evidence>
<dbReference type="SUPFAM" id="SSF46785">
    <property type="entry name" value="Winged helix' DNA-binding domain"/>
    <property type="match status" value="1"/>
</dbReference>
<proteinExistence type="predicted"/>
<evidence type="ECO:0000256" key="3">
    <source>
        <dbReference type="ARBA" id="ARBA00023163"/>
    </source>
</evidence>
<keyword evidence="3" id="KW-0804">Transcription</keyword>
<keyword evidence="1" id="KW-0805">Transcription regulation</keyword>
<evidence type="ECO:0000256" key="5">
    <source>
        <dbReference type="PROSITE-ProRule" id="PRU00089"/>
    </source>
</evidence>
<dbReference type="GO" id="GO:0000978">
    <property type="term" value="F:RNA polymerase II cis-regulatory region sequence-specific DNA binding"/>
    <property type="evidence" value="ECO:0007669"/>
    <property type="project" value="TreeGrafter"/>
</dbReference>
<accession>A0A087TIG9</accession>
<dbReference type="OrthoDB" id="10029558at2759"/>
<dbReference type="GO" id="GO:0000981">
    <property type="term" value="F:DNA-binding transcription factor activity, RNA polymerase II-specific"/>
    <property type="evidence" value="ECO:0007669"/>
    <property type="project" value="TreeGrafter"/>
</dbReference>
<dbReference type="SMART" id="SM00339">
    <property type="entry name" value="FH"/>
    <property type="match status" value="1"/>
</dbReference>
<dbReference type="Proteomes" id="UP000054359">
    <property type="component" value="Unassembled WGS sequence"/>
</dbReference>
<dbReference type="Pfam" id="PF00250">
    <property type="entry name" value="Forkhead"/>
    <property type="match status" value="1"/>
</dbReference>
<dbReference type="PROSITE" id="PS00657">
    <property type="entry name" value="FORK_HEAD_1"/>
    <property type="match status" value="1"/>
</dbReference>
<dbReference type="STRING" id="407821.A0A087TIG9"/>
<dbReference type="PANTHER" id="PTHR46078">
    <property type="entry name" value="FORKHEAD BOX PROTEIN J2 FAMILY MEMBER"/>
    <property type="match status" value="1"/>
</dbReference>
<feature type="domain" description="Fork-head" evidence="6">
    <location>
        <begin position="48"/>
        <end position="92"/>
    </location>
</feature>
<keyword evidence="8" id="KW-1185">Reference proteome</keyword>
<feature type="DNA-binding region" description="Fork-head" evidence="5">
    <location>
        <begin position="48"/>
        <end position="92"/>
    </location>
</feature>
<dbReference type="InterPro" id="IPR045912">
    <property type="entry name" value="FOXJ2/3-like"/>
</dbReference>
<evidence type="ECO:0000256" key="4">
    <source>
        <dbReference type="ARBA" id="ARBA00023242"/>
    </source>
</evidence>
<dbReference type="InterPro" id="IPR036388">
    <property type="entry name" value="WH-like_DNA-bd_sf"/>
</dbReference>
<comment type="subcellular location">
    <subcellularLocation>
        <location evidence="5">Nucleus</location>
    </subcellularLocation>
</comment>
<feature type="non-terminal residue" evidence="7">
    <location>
        <position position="92"/>
    </location>
</feature>
<evidence type="ECO:0000256" key="2">
    <source>
        <dbReference type="ARBA" id="ARBA00023125"/>
    </source>
</evidence>
<dbReference type="PANTHER" id="PTHR46078:SF2">
    <property type="entry name" value="FORK-HEAD DOMAIN-CONTAINING PROTEIN"/>
    <property type="match status" value="1"/>
</dbReference>
<dbReference type="InterPro" id="IPR018122">
    <property type="entry name" value="TF_fork_head_CS_1"/>
</dbReference>
<organism evidence="7 8">
    <name type="scientific">Stegodyphus mimosarum</name>
    <name type="common">African social velvet spider</name>
    <dbReference type="NCBI Taxonomy" id="407821"/>
    <lineage>
        <taxon>Eukaryota</taxon>
        <taxon>Metazoa</taxon>
        <taxon>Ecdysozoa</taxon>
        <taxon>Arthropoda</taxon>
        <taxon>Chelicerata</taxon>
        <taxon>Arachnida</taxon>
        <taxon>Araneae</taxon>
        <taxon>Araneomorphae</taxon>
        <taxon>Entelegynae</taxon>
        <taxon>Eresoidea</taxon>
        <taxon>Eresidae</taxon>
        <taxon>Stegodyphus</taxon>
    </lineage>
</organism>
<name>A0A087TIG9_STEMI</name>
<keyword evidence="4 5" id="KW-0539">Nucleus</keyword>
<dbReference type="PROSITE" id="PS50039">
    <property type="entry name" value="FORK_HEAD_3"/>
    <property type="match status" value="1"/>
</dbReference>
<protein>
    <submittedName>
        <fullName evidence="7">Forkhead box protein J3</fullName>
    </submittedName>
</protein>
<gene>
    <name evidence="7" type="ORF">X975_13312</name>
</gene>
<reference evidence="7 8" key="1">
    <citation type="submission" date="2013-11" db="EMBL/GenBank/DDBJ databases">
        <title>Genome sequencing of Stegodyphus mimosarum.</title>
        <authorList>
            <person name="Bechsgaard J."/>
        </authorList>
    </citation>
    <scope>NUCLEOTIDE SEQUENCE [LARGE SCALE GENOMIC DNA]</scope>
</reference>
<evidence type="ECO:0000313" key="7">
    <source>
        <dbReference type="EMBL" id="KFM64908.1"/>
    </source>
</evidence>
<dbReference type="Gene3D" id="1.10.10.10">
    <property type="entry name" value="Winged helix-like DNA-binding domain superfamily/Winged helix DNA-binding domain"/>
    <property type="match status" value="1"/>
</dbReference>
<evidence type="ECO:0000259" key="6">
    <source>
        <dbReference type="PROSITE" id="PS50039"/>
    </source>
</evidence>